<protein>
    <submittedName>
        <fullName evidence="1">Uncharacterized protein</fullName>
    </submittedName>
</protein>
<gene>
    <name evidence="1" type="ORF">HannXRQ_Chr10g0308261</name>
</gene>
<name>A0A251TNE8_HELAN</name>
<dbReference type="InParanoid" id="A0A251TNE8"/>
<organism evidence="1 2">
    <name type="scientific">Helianthus annuus</name>
    <name type="common">Common sunflower</name>
    <dbReference type="NCBI Taxonomy" id="4232"/>
    <lineage>
        <taxon>Eukaryota</taxon>
        <taxon>Viridiplantae</taxon>
        <taxon>Streptophyta</taxon>
        <taxon>Embryophyta</taxon>
        <taxon>Tracheophyta</taxon>
        <taxon>Spermatophyta</taxon>
        <taxon>Magnoliopsida</taxon>
        <taxon>eudicotyledons</taxon>
        <taxon>Gunneridae</taxon>
        <taxon>Pentapetalae</taxon>
        <taxon>asterids</taxon>
        <taxon>campanulids</taxon>
        <taxon>Asterales</taxon>
        <taxon>Asteraceae</taxon>
        <taxon>Asteroideae</taxon>
        <taxon>Heliantheae alliance</taxon>
        <taxon>Heliantheae</taxon>
        <taxon>Helianthus</taxon>
    </lineage>
</organism>
<proteinExistence type="predicted"/>
<sequence length="83" mass="9365">MFEGFEPFSLNKHKAISSPSLVCLEPTARTNSLFGSHPFTCNRTWLTIYLLPVLLVYLPSKPRTLGTLWSLHREEQVVVGFGS</sequence>
<keyword evidence="2" id="KW-1185">Reference proteome</keyword>
<dbReference type="Proteomes" id="UP000215914">
    <property type="component" value="Chromosome 10"/>
</dbReference>
<evidence type="ECO:0000313" key="2">
    <source>
        <dbReference type="Proteomes" id="UP000215914"/>
    </source>
</evidence>
<accession>A0A251TNE8</accession>
<reference evidence="2" key="1">
    <citation type="journal article" date="2017" name="Nature">
        <title>The sunflower genome provides insights into oil metabolism, flowering and Asterid evolution.</title>
        <authorList>
            <person name="Badouin H."/>
            <person name="Gouzy J."/>
            <person name="Grassa C.J."/>
            <person name="Murat F."/>
            <person name="Staton S.E."/>
            <person name="Cottret L."/>
            <person name="Lelandais-Briere C."/>
            <person name="Owens G.L."/>
            <person name="Carrere S."/>
            <person name="Mayjonade B."/>
            <person name="Legrand L."/>
            <person name="Gill N."/>
            <person name="Kane N.C."/>
            <person name="Bowers J.E."/>
            <person name="Hubner S."/>
            <person name="Bellec A."/>
            <person name="Berard A."/>
            <person name="Berges H."/>
            <person name="Blanchet N."/>
            <person name="Boniface M.C."/>
            <person name="Brunel D."/>
            <person name="Catrice O."/>
            <person name="Chaidir N."/>
            <person name="Claudel C."/>
            <person name="Donnadieu C."/>
            <person name="Faraut T."/>
            <person name="Fievet G."/>
            <person name="Helmstetter N."/>
            <person name="King M."/>
            <person name="Knapp S.J."/>
            <person name="Lai Z."/>
            <person name="Le Paslier M.C."/>
            <person name="Lippi Y."/>
            <person name="Lorenzon L."/>
            <person name="Mandel J.R."/>
            <person name="Marage G."/>
            <person name="Marchand G."/>
            <person name="Marquand E."/>
            <person name="Bret-Mestries E."/>
            <person name="Morien E."/>
            <person name="Nambeesan S."/>
            <person name="Nguyen T."/>
            <person name="Pegot-Espagnet P."/>
            <person name="Pouilly N."/>
            <person name="Raftis F."/>
            <person name="Sallet E."/>
            <person name="Schiex T."/>
            <person name="Thomas J."/>
            <person name="Vandecasteele C."/>
            <person name="Vares D."/>
            <person name="Vear F."/>
            <person name="Vautrin S."/>
            <person name="Crespi M."/>
            <person name="Mangin B."/>
            <person name="Burke J.M."/>
            <person name="Salse J."/>
            <person name="Munos S."/>
            <person name="Vincourt P."/>
            <person name="Rieseberg L.H."/>
            <person name="Langlade N.B."/>
        </authorList>
    </citation>
    <scope>NUCLEOTIDE SEQUENCE [LARGE SCALE GENOMIC DNA]</scope>
    <source>
        <strain evidence="2">cv. SF193</strain>
    </source>
</reference>
<dbReference type="AlphaFoldDB" id="A0A251TNE8"/>
<dbReference type="EMBL" id="CM007899">
    <property type="protein sequence ID" value="OTG12309.1"/>
    <property type="molecule type" value="Genomic_DNA"/>
</dbReference>
<evidence type="ECO:0000313" key="1">
    <source>
        <dbReference type="EMBL" id="OTG12309.1"/>
    </source>
</evidence>